<sequence length="117" mass="12562">MATPIQGPPGHSPRLSNLPLFWLGNAPQFSTSAASISPPPYPPSFQTTQHNSSKDVFSQNKSQEGEDGFWVLGNSSLQLRLTQQHKGLWEQNKCTNAGLPPALGARLPAAGRAGAWE</sequence>
<gene>
    <name evidence="1" type="ORF">MRATA1EN22A_LOCUS24896</name>
</gene>
<accession>A0AC59ZZI7</accession>
<evidence type="ECO:0000313" key="1">
    <source>
        <dbReference type="EMBL" id="CAN0537297.1"/>
    </source>
</evidence>
<evidence type="ECO:0000313" key="2">
    <source>
        <dbReference type="Proteomes" id="UP001162501"/>
    </source>
</evidence>
<proteinExistence type="predicted"/>
<organism evidence="1 2">
    <name type="scientific">Rangifer tarandus platyrhynchus</name>
    <name type="common">Svalbard reindeer</name>
    <dbReference type="NCBI Taxonomy" id="3082113"/>
    <lineage>
        <taxon>Eukaryota</taxon>
        <taxon>Metazoa</taxon>
        <taxon>Chordata</taxon>
        <taxon>Craniata</taxon>
        <taxon>Vertebrata</taxon>
        <taxon>Euteleostomi</taxon>
        <taxon>Mammalia</taxon>
        <taxon>Eutheria</taxon>
        <taxon>Laurasiatheria</taxon>
        <taxon>Artiodactyla</taxon>
        <taxon>Ruminantia</taxon>
        <taxon>Pecora</taxon>
        <taxon>Cervidae</taxon>
        <taxon>Odocoileinae</taxon>
        <taxon>Rangifer</taxon>
    </lineage>
</organism>
<reference evidence="1" key="2">
    <citation type="submission" date="2025-03" db="EMBL/GenBank/DDBJ databases">
        <authorList>
            <consortium name="ELIXIR-Norway"/>
            <consortium name="Elixir Norway"/>
        </authorList>
    </citation>
    <scope>NUCLEOTIDE SEQUENCE</scope>
</reference>
<dbReference type="EMBL" id="OX596090">
    <property type="protein sequence ID" value="CAN0537297.1"/>
    <property type="molecule type" value="Genomic_DNA"/>
</dbReference>
<protein>
    <submittedName>
        <fullName evidence="1">Uncharacterized protein</fullName>
    </submittedName>
</protein>
<name>A0AC59ZZI7_RANTA</name>
<dbReference type="Proteomes" id="UP001162501">
    <property type="component" value="Chromosome 6"/>
</dbReference>
<reference evidence="1" key="1">
    <citation type="submission" date="2023-05" db="EMBL/GenBank/DDBJ databases">
        <authorList>
            <consortium name="ELIXIR-Norway"/>
        </authorList>
    </citation>
    <scope>NUCLEOTIDE SEQUENCE</scope>
</reference>